<evidence type="ECO:0000313" key="10">
    <source>
        <dbReference type="EMBL" id="KAH7093294.1"/>
    </source>
</evidence>
<dbReference type="SUPFAM" id="SSF56317">
    <property type="entry name" value="Carbon-nitrogen hydrolase"/>
    <property type="match status" value="1"/>
</dbReference>
<feature type="domain" description="CN hydrolase" evidence="9">
    <location>
        <begin position="4"/>
        <end position="277"/>
    </location>
</feature>
<dbReference type="SUPFAM" id="SSF52402">
    <property type="entry name" value="Adenine nucleotide alpha hydrolases-like"/>
    <property type="match status" value="1"/>
</dbReference>
<dbReference type="Pfam" id="PF00795">
    <property type="entry name" value="CN_hydrolase"/>
    <property type="match status" value="1"/>
</dbReference>
<sequence length="712" mass="80142">MRLITLATCSLNQWALDWEPNCERIKQSIRIAKERGASLRTGPELEITGYGCLDHFLEVDVIRHSWEMLSKILLDETCHGILLDIGMPVMHNGNRYNARIISLDGKILLIRPKLYLANTGNYREMRYFIPWNRPQHVEEYELRELPEACLKLQGSTTVPIGDGLITANDCTIGAETCEELFTPLSPHNALSLAGCEIITNSSGSHHELRKLDTRISLIQEATRKCGGIYLYANQKGCDGDRLYYDGCSMIIVNGEIKSQGAQFSLDDVEVVVATVDLEEVWSYRSSPSRGIQSVAQGPFEKFRVNFNLSDPNSDFDPSIKPTRSQPLKKHCPEEEIALGPACWLWDYLRRSGAAGYFIPLSGGLDSCSTATLVFSMCREVCKALEQGNEQVKADVQRIAGLVPKSPEELMGKVLSTAYLGMASQSSRETRERARDFAERTGAHHTNLDIDPIFLAFKEVFAKATDFDPSFDGQKSEDLALQNLQARSRMVLSYMLAQLLPTVRSRPGGGGLLVLGSGNVDECLRGYLTKYDCSSADINPIGSISKVDLKRFLHWASTAFSLPILQSFISATPTAELRPISETYVQSDEEDMGMTYAELSVFGKMRKEHKLGPYGTWARLCHDWEDQYTPREVADKVKRFFHFYSINRHKMTTLTPAYHAEAYSPDDNRFDLRPFLYPSLWKNWSFKKIDEAVERLEAKAREREEARGGGVKV</sequence>
<protein>
    <recommendedName>
        <fullName evidence="8">Glutamine-dependent NAD(+) synthetase</fullName>
        <ecNumber evidence="8">6.3.5.1</ecNumber>
    </recommendedName>
    <alternativeName>
        <fullName evidence="8">NAD(+) synthase [glutamine-hydrolyzing]</fullName>
    </alternativeName>
</protein>
<dbReference type="InterPro" id="IPR022310">
    <property type="entry name" value="NAD/GMP_synthase"/>
</dbReference>
<comment type="similarity">
    <text evidence="2 8">In the C-terminal section; belongs to the NAD synthetase family.</text>
</comment>
<proteinExistence type="inferred from homology"/>
<dbReference type="UniPathway" id="UPA00253">
    <property type="reaction ID" value="UER00334"/>
</dbReference>
<dbReference type="InterPro" id="IPR014729">
    <property type="entry name" value="Rossmann-like_a/b/a_fold"/>
</dbReference>
<evidence type="ECO:0000313" key="11">
    <source>
        <dbReference type="Proteomes" id="UP000813461"/>
    </source>
</evidence>
<dbReference type="OrthoDB" id="2020662at2759"/>
<dbReference type="GO" id="GO:0003952">
    <property type="term" value="F:NAD+ synthase (glutamine-hydrolyzing) activity"/>
    <property type="evidence" value="ECO:0007669"/>
    <property type="project" value="UniProtKB-UniRule"/>
</dbReference>
<comment type="pathway">
    <text evidence="1 8">Cofactor biosynthesis; NAD(+) biosynthesis; NAD(+) from deamido-NAD(+) (L-Gln route): step 1/1.</text>
</comment>
<dbReference type="InterPro" id="IPR036526">
    <property type="entry name" value="C-N_Hydrolase_sf"/>
</dbReference>
<dbReference type="GO" id="GO:0005524">
    <property type="term" value="F:ATP binding"/>
    <property type="evidence" value="ECO:0007669"/>
    <property type="project" value="UniProtKB-UniRule"/>
</dbReference>
<name>A0A8K0RD10_9PLEO</name>
<dbReference type="EMBL" id="JAGMVJ010000002">
    <property type="protein sequence ID" value="KAH7093294.1"/>
    <property type="molecule type" value="Genomic_DNA"/>
</dbReference>
<dbReference type="NCBIfam" id="TIGR00552">
    <property type="entry name" value="nadE"/>
    <property type="match status" value="1"/>
</dbReference>
<evidence type="ECO:0000256" key="4">
    <source>
        <dbReference type="ARBA" id="ARBA00022741"/>
    </source>
</evidence>
<dbReference type="CDD" id="cd00553">
    <property type="entry name" value="NAD_synthase"/>
    <property type="match status" value="1"/>
</dbReference>
<evidence type="ECO:0000256" key="1">
    <source>
        <dbReference type="ARBA" id="ARBA00005188"/>
    </source>
</evidence>
<organism evidence="10 11">
    <name type="scientific">Paraphoma chrysanthemicola</name>
    <dbReference type="NCBI Taxonomy" id="798071"/>
    <lineage>
        <taxon>Eukaryota</taxon>
        <taxon>Fungi</taxon>
        <taxon>Dikarya</taxon>
        <taxon>Ascomycota</taxon>
        <taxon>Pezizomycotina</taxon>
        <taxon>Dothideomycetes</taxon>
        <taxon>Pleosporomycetidae</taxon>
        <taxon>Pleosporales</taxon>
        <taxon>Pleosporineae</taxon>
        <taxon>Phaeosphaeriaceae</taxon>
        <taxon>Paraphoma</taxon>
    </lineage>
</organism>
<evidence type="ECO:0000256" key="2">
    <source>
        <dbReference type="ARBA" id="ARBA00007145"/>
    </source>
</evidence>
<reference evidence="10" key="1">
    <citation type="journal article" date="2021" name="Nat. Commun.">
        <title>Genetic determinants of endophytism in the Arabidopsis root mycobiome.</title>
        <authorList>
            <person name="Mesny F."/>
            <person name="Miyauchi S."/>
            <person name="Thiergart T."/>
            <person name="Pickel B."/>
            <person name="Atanasova L."/>
            <person name="Karlsson M."/>
            <person name="Huettel B."/>
            <person name="Barry K.W."/>
            <person name="Haridas S."/>
            <person name="Chen C."/>
            <person name="Bauer D."/>
            <person name="Andreopoulos W."/>
            <person name="Pangilinan J."/>
            <person name="LaButti K."/>
            <person name="Riley R."/>
            <person name="Lipzen A."/>
            <person name="Clum A."/>
            <person name="Drula E."/>
            <person name="Henrissat B."/>
            <person name="Kohler A."/>
            <person name="Grigoriev I.V."/>
            <person name="Martin F.M."/>
            <person name="Hacquard S."/>
        </authorList>
    </citation>
    <scope>NUCLEOTIDE SEQUENCE</scope>
    <source>
        <strain evidence="10">MPI-SDFR-AT-0120</strain>
    </source>
</reference>
<dbReference type="GO" id="GO:0004359">
    <property type="term" value="F:glutaminase activity"/>
    <property type="evidence" value="ECO:0007669"/>
    <property type="project" value="InterPro"/>
</dbReference>
<evidence type="ECO:0000256" key="3">
    <source>
        <dbReference type="ARBA" id="ARBA00022598"/>
    </source>
</evidence>
<dbReference type="PROSITE" id="PS50263">
    <property type="entry name" value="CN_HYDROLASE"/>
    <property type="match status" value="1"/>
</dbReference>
<dbReference type="InterPro" id="IPR003010">
    <property type="entry name" value="C-N_Hydrolase"/>
</dbReference>
<evidence type="ECO:0000256" key="6">
    <source>
        <dbReference type="ARBA" id="ARBA00023027"/>
    </source>
</evidence>
<gene>
    <name evidence="10" type="ORF">FB567DRAFT_461936</name>
</gene>
<dbReference type="Gene3D" id="3.40.50.620">
    <property type="entry name" value="HUPs"/>
    <property type="match status" value="1"/>
</dbReference>
<dbReference type="Gene3D" id="3.60.110.10">
    <property type="entry name" value="Carbon-nitrogen hydrolase"/>
    <property type="match status" value="1"/>
</dbReference>
<dbReference type="FunFam" id="3.60.110.10:FF:000003">
    <property type="entry name" value="Glutamine-dependent NAD(+) synthetase"/>
    <property type="match status" value="1"/>
</dbReference>
<keyword evidence="11" id="KW-1185">Reference proteome</keyword>
<keyword evidence="3 8" id="KW-0436">Ligase</keyword>
<dbReference type="Pfam" id="PF02540">
    <property type="entry name" value="NAD_synthase"/>
    <property type="match status" value="1"/>
</dbReference>
<keyword evidence="6 8" id="KW-0520">NAD</keyword>
<dbReference type="AlphaFoldDB" id="A0A8K0RD10"/>
<dbReference type="InterPro" id="IPR003694">
    <property type="entry name" value="NAD_synthase"/>
</dbReference>
<dbReference type="GO" id="GO:0009435">
    <property type="term" value="P:NAD+ biosynthetic process"/>
    <property type="evidence" value="ECO:0007669"/>
    <property type="project" value="UniProtKB-UniRule"/>
</dbReference>
<dbReference type="HAMAP" id="MF_02090">
    <property type="entry name" value="NadE_glutamine_dep"/>
    <property type="match status" value="1"/>
</dbReference>
<dbReference type="Proteomes" id="UP000813461">
    <property type="component" value="Unassembled WGS sequence"/>
</dbReference>
<evidence type="ECO:0000256" key="8">
    <source>
        <dbReference type="PIRNR" id="PIRNR006630"/>
    </source>
</evidence>
<accession>A0A8K0RD10</accession>
<dbReference type="GO" id="GO:0005737">
    <property type="term" value="C:cytoplasm"/>
    <property type="evidence" value="ECO:0007669"/>
    <property type="project" value="InterPro"/>
</dbReference>
<dbReference type="FunFam" id="3.40.50.620:FF:000036">
    <property type="entry name" value="Glutamine-dependent NAD(+) synthetase"/>
    <property type="match status" value="1"/>
</dbReference>
<comment type="caution">
    <text evidence="10">The sequence shown here is derived from an EMBL/GenBank/DDBJ whole genome shotgun (WGS) entry which is preliminary data.</text>
</comment>
<dbReference type="PANTHER" id="PTHR23090">
    <property type="entry name" value="NH 3 /GLUTAMINE-DEPENDENT NAD + SYNTHETASE"/>
    <property type="match status" value="1"/>
</dbReference>
<keyword evidence="5 8" id="KW-0067">ATP-binding</keyword>
<dbReference type="PIRSF" id="PIRSF006630">
    <property type="entry name" value="NADS_GAT"/>
    <property type="match status" value="1"/>
</dbReference>
<comment type="catalytic activity">
    <reaction evidence="7 8">
        <text>deamido-NAD(+) + L-glutamine + ATP + H2O = L-glutamate + AMP + diphosphate + NAD(+) + H(+)</text>
        <dbReference type="Rhea" id="RHEA:24384"/>
        <dbReference type="ChEBI" id="CHEBI:15377"/>
        <dbReference type="ChEBI" id="CHEBI:15378"/>
        <dbReference type="ChEBI" id="CHEBI:29985"/>
        <dbReference type="ChEBI" id="CHEBI:30616"/>
        <dbReference type="ChEBI" id="CHEBI:33019"/>
        <dbReference type="ChEBI" id="CHEBI:57540"/>
        <dbReference type="ChEBI" id="CHEBI:58359"/>
        <dbReference type="ChEBI" id="CHEBI:58437"/>
        <dbReference type="ChEBI" id="CHEBI:456215"/>
        <dbReference type="EC" id="6.3.5.1"/>
    </reaction>
</comment>
<evidence type="ECO:0000256" key="5">
    <source>
        <dbReference type="ARBA" id="ARBA00022840"/>
    </source>
</evidence>
<evidence type="ECO:0000259" key="9">
    <source>
        <dbReference type="PROSITE" id="PS50263"/>
    </source>
</evidence>
<dbReference type="CDD" id="cd07570">
    <property type="entry name" value="GAT_Gln-NAD-synth"/>
    <property type="match status" value="1"/>
</dbReference>
<dbReference type="InterPro" id="IPR014445">
    <property type="entry name" value="Gln-dep_NAD_synthase"/>
</dbReference>
<dbReference type="EC" id="6.3.5.1" evidence="8"/>
<evidence type="ECO:0000256" key="7">
    <source>
        <dbReference type="ARBA" id="ARBA00052340"/>
    </source>
</evidence>
<dbReference type="PANTHER" id="PTHR23090:SF9">
    <property type="entry name" value="GLUTAMINE-DEPENDENT NAD(+) SYNTHETASE"/>
    <property type="match status" value="1"/>
</dbReference>
<keyword evidence="4 8" id="KW-0547">Nucleotide-binding</keyword>